<organism evidence="1 2">
    <name type="scientific">Entomophthora muscae</name>
    <dbReference type="NCBI Taxonomy" id="34485"/>
    <lineage>
        <taxon>Eukaryota</taxon>
        <taxon>Fungi</taxon>
        <taxon>Fungi incertae sedis</taxon>
        <taxon>Zoopagomycota</taxon>
        <taxon>Entomophthoromycotina</taxon>
        <taxon>Entomophthoromycetes</taxon>
        <taxon>Entomophthorales</taxon>
        <taxon>Entomophthoraceae</taxon>
        <taxon>Entomophthora</taxon>
    </lineage>
</organism>
<accession>A0ACC2S517</accession>
<comment type="caution">
    <text evidence="1">The sequence shown here is derived from an EMBL/GenBank/DDBJ whole genome shotgun (WGS) entry which is preliminary data.</text>
</comment>
<gene>
    <name evidence="1" type="ORF">DSO57_1023847</name>
</gene>
<dbReference type="Proteomes" id="UP001165960">
    <property type="component" value="Unassembled WGS sequence"/>
</dbReference>
<keyword evidence="2" id="KW-1185">Reference proteome</keyword>
<proteinExistence type="predicted"/>
<name>A0ACC2S517_9FUNG</name>
<sequence>MPLIFFANKGLYLHQLPDSDAPLEKVEESSKLKISSITSDLIKNLLQAREVYKYVATKFSSLPTNVSYYTQGALDEPPLDVSNGINQSDGQECCQFDLLIPEQVIPQL</sequence>
<dbReference type="EMBL" id="QTSX02005806">
    <property type="protein sequence ID" value="KAJ9057317.1"/>
    <property type="molecule type" value="Genomic_DNA"/>
</dbReference>
<protein>
    <submittedName>
        <fullName evidence="1">Uncharacterized protein</fullName>
    </submittedName>
</protein>
<evidence type="ECO:0000313" key="2">
    <source>
        <dbReference type="Proteomes" id="UP001165960"/>
    </source>
</evidence>
<evidence type="ECO:0000313" key="1">
    <source>
        <dbReference type="EMBL" id="KAJ9057317.1"/>
    </source>
</evidence>
<reference evidence="1" key="1">
    <citation type="submission" date="2022-04" db="EMBL/GenBank/DDBJ databases">
        <title>Genome of the entomopathogenic fungus Entomophthora muscae.</title>
        <authorList>
            <person name="Elya C."/>
            <person name="Lovett B.R."/>
            <person name="Lee E."/>
            <person name="Macias A.M."/>
            <person name="Hajek A.E."/>
            <person name="De Bivort B.L."/>
            <person name="Kasson M.T."/>
            <person name="De Fine Licht H.H."/>
            <person name="Stajich J.E."/>
        </authorList>
    </citation>
    <scope>NUCLEOTIDE SEQUENCE</scope>
    <source>
        <strain evidence="1">Berkeley</strain>
    </source>
</reference>